<gene>
    <name evidence="1" type="ORF">DPMN_124988</name>
</gene>
<sequence length="277" mass="30941">MEVSRDGTKNAQLFWGNGSGVGVDSLWYLEKPYKQRSAQGDTSDPYAMASIDFGTTFSSWAYSFKHDFQQEPTKITARTWNSGTNISQKAPTALLIKPDGKTLDKFGYEAESKYAELAAEGEHKSWYFFRRFKMQLFKNKAVRKDLNIDDETGKPLDAITLFGLAIEFLKNDMMKNSGEKVVGHIEENDIKWVITVPAIWTEKSKQFMREAAKKAGIPNDRLVLALEPEAVSIYCRHLPVQKATAGSTSISAFKPGTCYLICDAGGGTIDITIHEVL</sequence>
<dbReference type="AlphaFoldDB" id="A0A9D4JUA4"/>
<proteinExistence type="predicted"/>
<evidence type="ECO:0000313" key="2">
    <source>
        <dbReference type="Proteomes" id="UP000828390"/>
    </source>
</evidence>
<dbReference type="PANTHER" id="PTHR14187:SF5">
    <property type="entry name" value="HEAT SHOCK 70 KDA PROTEIN 12A"/>
    <property type="match status" value="1"/>
</dbReference>
<dbReference type="SUPFAM" id="SSF53067">
    <property type="entry name" value="Actin-like ATPase domain"/>
    <property type="match status" value="1"/>
</dbReference>
<dbReference type="EMBL" id="JAIWYP010000005">
    <property type="protein sequence ID" value="KAH3823189.1"/>
    <property type="molecule type" value="Genomic_DNA"/>
</dbReference>
<evidence type="ECO:0000313" key="1">
    <source>
        <dbReference type="EMBL" id="KAH3823189.1"/>
    </source>
</evidence>
<evidence type="ECO:0008006" key="3">
    <source>
        <dbReference type="Google" id="ProtNLM"/>
    </source>
</evidence>
<dbReference type="InterPro" id="IPR043129">
    <property type="entry name" value="ATPase_NBD"/>
</dbReference>
<keyword evidence="2" id="KW-1185">Reference proteome</keyword>
<reference evidence="1" key="1">
    <citation type="journal article" date="2019" name="bioRxiv">
        <title>The Genome of the Zebra Mussel, Dreissena polymorpha: A Resource for Invasive Species Research.</title>
        <authorList>
            <person name="McCartney M.A."/>
            <person name="Auch B."/>
            <person name="Kono T."/>
            <person name="Mallez S."/>
            <person name="Zhang Y."/>
            <person name="Obille A."/>
            <person name="Becker A."/>
            <person name="Abrahante J.E."/>
            <person name="Garbe J."/>
            <person name="Badalamenti J.P."/>
            <person name="Herman A."/>
            <person name="Mangelson H."/>
            <person name="Liachko I."/>
            <person name="Sullivan S."/>
            <person name="Sone E.D."/>
            <person name="Koren S."/>
            <person name="Silverstein K.A.T."/>
            <person name="Beckman K.B."/>
            <person name="Gohl D.M."/>
        </authorList>
    </citation>
    <scope>NUCLEOTIDE SEQUENCE</scope>
    <source>
        <strain evidence="1">Duluth1</strain>
        <tissue evidence="1">Whole animal</tissue>
    </source>
</reference>
<dbReference type="Gene3D" id="3.30.420.40">
    <property type="match status" value="1"/>
</dbReference>
<dbReference type="CDD" id="cd10229">
    <property type="entry name" value="ASKHA_NBD_HSP70_HSPA12"/>
    <property type="match status" value="1"/>
</dbReference>
<dbReference type="PANTHER" id="PTHR14187">
    <property type="entry name" value="ALPHA KINASE/ELONGATION FACTOR 2 KINASE"/>
    <property type="match status" value="1"/>
</dbReference>
<reference evidence="1" key="2">
    <citation type="submission" date="2020-11" db="EMBL/GenBank/DDBJ databases">
        <authorList>
            <person name="McCartney M.A."/>
            <person name="Auch B."/>
            <person name="Kono T."/>
            <person name="Mallez S."/>
            <person name="Becker A."/>
            <person name="Gohl D.M."/>
            <person name="Silverstein K.A.T."/>
            <person name="Koren S."/>
            <person name="Bechman K.B."/>
            <person name="Herman A."/>
            <person name="Abrahante J.E."/>
            <person name="Garbe J."/>
        </authorList>
    </citation>
    <scope>NUCLEOTIDE SEQUENCE</scope>
    <source>
        <strain evidence="1">Duluth1</strain>
        <tissue evidence="1">Whole animal</tissue>
    </source>
</reference>
<protein>
    <recommendedName>
        <fullName evidence="3">Heat shock 70 kDa protein 12A</fullName>
    </recommendedName>
</protein>
<name>A0A9D4JUA4_DREPO</name>
<dbReference type="Proteomes" id="UP000828390">
    <property type="component" value="Unassembled WGS sequence"/>
</dbReference>
<accession>A0A9D4JUA4</accession>
<comment type="caution">
    <text evidence="1">The sequence shown here is derived from an EMBL/GenBank/DDBJ whole genome shotgun (WGS) entry which is preliminary data.</text>
</comment>
<organism evidence="1 2">
    <name type="scientific">Dreissena polymorpha</name>
    <name type="common">Zebra mussel</name>
    <name type="synonym">Mytilus polymorpha</name>
    <dbReference type="NCBI Taxonomy" id="45954"/>
    <lineage>
        <taxon>Eukaryota</taxon>
        <taxon>Metazoa</taxon>
        <taxon>Spiralia</taxon>
        <taxon>Lophotrochozoa</taxon>
        <taxon>Mollusca</taxon>
        <taxon>Bivalvia</taxon>
        <taxon>Autobranchia</taxon>
        <taxon>Heteroconchia</taxon>
        <taxon>Euheterodonta</taxon>
        <taxon>Imparidentia</taxon>
        <taxon>Neoheterodontei</taxon>
        <taxon>Myida</taxon>
        <taxon>Dreissenoidea</taxon>
        <taxon>Dreissenidae</taxon>
        <taxon>Dreissena</taxon>
    </lineage>
</organism>